<dbReference type="EMBL" id="JYJG01000114">
    <property type="protein sequence ID" value="KJK48218.1"/>
    <property type="molecule type" value="Genomic_DNA"/>
</dbReference>
<protein>
    <submittedName>
        <fullName evidence="1">Uncharacterized protein</fullName>
    </submittedName>
</protein>
<evidence type="ECO:0000313" key="1">
    <source>
        <dbReference type="EMBL" id="KJK48218.1"/>
    </source>
</evidence>
<keyword evidence="2" id="KW-1185">Reference proteome</keyword>
<dbReference type="OrthoDB" id="9774125at2"/>
<dbReference type="RefSeq" id="WP_045312640.1">
    <property type="nucleotide sequence ID" value="NZ_JYJG01000114.1"/>
</dbReference>
<organism evidence="1 2">
    <name type="scientific">Lentzea aerocolonigenes</name>
    <name type="common">Lechevalieria aerocolonigenes</name>
    <name type="synonym">Saccharothrix aerocolonigenes</name>
    <dbReference type="NCBI Taxonomy" id="68170"/>
    <lineage>
        <taxon>Bacteria</taxon>
        <taxon>Bacillati</taxon>
        <taxon>Actinomycetota</taxon>
        <taxon>Actinomycetes</taxon>
        <taxon>Pseudonocardiales</taxon>
        <taxon>Pseudonocardiaceae</taxon>
        <taxon>Lentzea</taxon>
    </lineage>
</organism>
<proteinExistence type="predicted"/>
<dbReference type="Proteomes" id="UP000033393">
    <property type="component" value="Unassembled WGS sequence"/>
</dbReference>
<sequence length="129" mass="13776">MPAPVRRSELVLLVYLAVVFAVASTVVVGSVVHIERTGLVVHGLGDGTVLTAAAVPDISLTVGDRTVLDRVEVLVDDTRIATHRDGDRLTLDNFAPAEGSHLFLARVRSLAPLVLAAEVEHQFTVTRFG</sequence>
<dbReference type="AlphaFoldDB" id="A0A0F0H3K9"/>
<reference evidence="1 2" key="1">
    <citation type="submission" date="2015-02" db="EMBL/GenBank/DDBJ databases">
        <authorList>
            <person name="Ju K.-S."/>
            <person name="Doroghazi J.R."/>
            <person name="Metcalf W."/>
        </authorList>
    </citation>
    <scope>NUCLEOTIDE SEQUENCE [LARGE SCALE GENOMIC DNA]</scope>
    <source>
        <strain evidence="1 2">NRRL B-16140</strain>
    </source>
</reference>
<comment type="caution">
    <text evidence="1">The sequence shown here is derived from an EMBL/GenBank/DDBJ whole genome shotgun (WGS) entry which is preliminary data.</text>
</comment>
<evidence type="ECO:0000313" key="2">
    <source>
        <dbReference type="Proteomes" id="UP000033393"/>
    </source>
</evidence>
<gene>
    <name evidence="1" type="ORF">UK23_17620</name>
</gene>
<dbReference type="PATRIC" id="fig|68170.10.peg.4425"/>
<name>A0A0F0H3K9_LENAE</name>
<accession>A0A0F0H3K9</accession>